<dbReference type="Pfam" id="PF08327">
    <property type="entry name" value="AHSA1"/>
    <property type="match status" value="1"/>
</dbReference>
<evidence type="ECO:0000313" key="3">
    <source>
        <dbReference type="EMBL" id="AEG17385.1"/>
    </source>
</evidence>
<dbReference type="Gene3D" id="3.30.530.20">
    <property type="match status" value="1"/>
</dbReference>
<sequence length="173" mass="20009">MDENEERCNLEKTSKEKPLVITRIFDAPRKLVWKAWMEPEHVKHWWGPKDYSAPHISIDFRVGGSYLYCMRSPEGEDYWSTGVYQKIVEPERIVCTDSFSDEDGNVVPASHYEMPGDWPLKLLVTVTFEEHEDKTEMTLQHAGLPSEMVETTGIGWEQSFDKLAEHLASFEIG</sequence>
<dbReference type="HOGENOM" id="CLU_108923_6_3_2"/>
<protein>
    <submittedName>
        <fullName evidence="3">Activator of Hsp90 ATPase 1 family protein</fullName>
    </submittedName>
</protein>
<accession>F6D322</accession>
<dbReference type="EMBL" id="CP002772">
    <property type="protein sequence ID" value="AEG17385.1"/>
    <property type="molecule type" value="Genomic_DNA"/>
</dbReference>
<feature type="domain" description="Activator of Hsp90 ATPase homologue 1/2-like C-terminal" evidence="2">
    <location>
        <begin position="26"/>
        <end position="167"/>
    </location>
</feature>
<gene>
    <name evidence="3" type="ordered locus">MSWAN_0341</name>
</gene>
<evidence type="ECO:0000313" key="4">
    <source>
        <dbReference type="Proteomes" id="UP000009231"/>
    </source>
</evidence>
<dbReference type="eggNOG" id="arCOG05261">
    <property type="taxonomic scope" value="Archaea"/>
</dbReference>
<evidence type="ECO:0000259" key="2">
    <source>
        <dbReference type="Pfam" id="PF08327"/>
    </source>
</evidence>
<keyword evidence="4" id="KW-1185">Reference proteome</keyword>
<dbReference type="InterPro" id="IPR013538">
    <property type="entry name" value="ASHA1/2-like_C"/>
</dbReference>
<reference evidence="3 4" key="1">
    <citation type="journal article" date="2014" name="Int. J. Syst. Evol. Microbiol.">
        <title>Methanobacterium paludis sp. nov. and a novel strain of Methanobacterium lacus isolated from northern peatlands.</title>
        <authorList>
            <person name="Cadillo-Quiroz H."/>
            <person name="Brauer S.L."/>
            <person name="Goodson N."/>
            <person name="Yavitt J.B."/>
            <person name="Zinder S.H."/>
        </authorList>
    </citation>
    <scope>NUCLEOTIDE SEQUENCE [LARGE SCALE GENOMIC DNA]</scope>
    <source>
        <strain evidence="4">DSM 25820 / JCM 18151 / SWAN1</strain>
    </source>
</reference>
<dbReference type="SUPFAM" id="SSF55961">
    <property type="entry name" value="Bet v1-like"/>
    <property type="match status" value="1"/>
</dbReference>
<dbReference type="KEGG" id="mew:MSWAN_0341"/>
<name>F6D322_METPW</name>
<dbReference type="AlphaFoldDB" id="F6D322"/>
<proteinExistence type="inferred from homology"/>
<organism evidence="3 4">
    <name type="scientific">Methanobacterium paludis (strain DSM 25820 / JCM 18151 / SWAN1)</name>
    <dbReference type="NCBI Taxonomy" id="868131"/>
    <lineage>
        <taxon>Archaea</taxon>
        <taxon>Methanobacteriati</taxon>
        <taxon>Methanobacteriota</taxon>
        <taxon>Methanomada group</taxon>
        <taxon>Methanobacteria</taxon>
        <taxon>Methanobacteriales</taxon>
        <taxon>Methanobacteriaceae</taxon>
        <taxon>Methanobacterium</taxon>
    </lineage>
</organism>
<dbReference type="STRING" id="868131.MSWAN_0341"/>
<dbReference type="InterPro" id="IPR023393">
    <property type="entry name" value="START-like_dom_sf"/>
</dbReference>
<dbReference type="Proteomes" id="UP000009231">
    <property type="component" value="Chromosome"/>
</dbReference>
<comment type="similarity">
    <text evidence="1">Belongs to the AHA1 family.</text>
</comment>
<evidence type="ECO:0000256" key="1">
    <source>
        <dbReference type="ARBA" id="ARBA00006817"/>
    </source>
</evidence>